<evidence type="ECO:0000256" key="1">
    <source>
        <dbReference type="SAM" id="SignalP"/>
    </source>
</evidence>
<dbReference type="PANTHER" id="PTHR35567:SF1">
    <property type="entry name" value="CONSERVED FUNGAL PROTEIN (AFU_ORTHOLOGUE AFUA_1G14230)"/>
    <property type="match status" value="1"/>
</dbReference>
<sequence>MKYTALFTLGLSTVLSGYAIAQAVSPSASSLALLPSEIQAPADQQLLLTVRAEGDQIYTCQAKADVPNQFEWTLKAPEALLYDERGQEVGHHYGGPSWEMKDGSKIVGQLQSKVDAPEASAIPWLLLQVKSHEGDGVLSQVNWIQRVNTVGGKAPQTGCNLMHQNQEIRVNYAADYYFFGQE</sequence>
<reference evidence="2" key="1">
    <citation type="submission" date="2020-05" db="EMBL/GenBank/DDBJ databases">
        <authorList>
            <person name="Zhu T."/>
            <person name="Keshari N."/>
            <person name="Lu X."/>
        </authorList>
    </citation>
    <scope>NUCLEOTIDE SEQUENCE</scope>
    <source>
        <strain evidence="2">NK1-12</strain>
    </source>
</reference>
<dbReference type="EMBL" id="CP053586">
    <property type="protein sequence ID" value="WNZ22192.1"/>
    <property type="molecule type" value="Genomic_DNA"/>
</dbReference>
<dbReference type="PANTHER" id="PTHR35567">
    <property type="entry name" value="MALATE DEHYDROGENASE (AFU_ORTHOLOGUE AFUA_2G13800)"/>
    <property type="match status" value="1"/>
</dbReference>
<keyword evidence="1" id="KW-0732">Signal</keyword>
<organism evidence="2">
    <name type="scientific">Leptolyngbya sp. NK1-12</name>
    <dbReference type="NCBI Taxonomy" id="2547451"/>
    <lineage>
        <taxon>Bacteria</taxon>
        <taxon>Bacillati</taxon>
        <taxon>Cyanobacteriota</taxon>
        <taxon>Cyanophyceae</taxon>
        <taxon>Leptolyngbyales</taxon>
        <taxon>Leptolyngbyaceae</taxon>
        <taxon>Leptolyngbya group</taxon>
        <taxon>Leptolyngbya</taxon>
    </lineage>
</organism>
<evidence type="ECO:0000313" key="2">
    <source>
        <dbReference type="EMBL" id="WNZ22192.1"/>
    </source>
</evidence>
<accession>A0AA96W9G1</accession>
<dbReference type="InterPro" id="IPR021851">
    <property type="entry name" value="DUF3455"/>
</dbReference>
<proteinExistence type="predicted"/>
<dbReference type="AlphaFoldDB" id="A0AA96W9G1"/>
<dbReference type="RefSeq" id="WP_316433595.1">
    <property type="nucleotide sequence ID" value="NZ_CP053586.1"/>
</dbReference>
<protein>
    <submittedName>
        <fullName evidence="2">DUF3455 domain-containing protein</fullName>
    </submittedName>
</protein>
<feature type="chain" id="PRO_5041666027" evidence="1">
    <location>
        <begin position="22"/>
        <end position="182"/>
    </location>
</feature>
<name>A0AA96W9G1_9CYAN</name>
<feature type="signal peptide" evidence="1">
    <location>
        <begin position="1"/>
        <end position="21"/>
    </location>
</feature>
<gene>
    <name evidence="2" type="ORF">HJG54_04490</name>
</gene>
<dbReference type="Pfam" id="PF11937">
    <property type="entry name" value="DUF3455"/>
    <property type="match status" value="1"/>
</dbReference>